<dbReference type="Proteomes" id="UP000324233">
    <property type="component" value="Chromosome"/>
</dbReference>
<dbReference type="Pfam" id="PF05762">
    <property type="entry name" value="VWA_CoxE"/>
    <property type="match status" value="1"/>
</dbReference>
<evidence type="ECO:0000256" key="1">
    <source>
        <dbReference type="SAM" id="MobiDB-lite"/>
    </source>
</evidence>
<reference evidence="2 3" key="1">
    <citation type="submission" date="2019-08" db="EMBL/GenBank/DDBJ databases">
        <title>Deep-cultivation of Planctomycetes and their phenomic and genomic characterization uncovers novel biology.</title>
        <authorList>
            <person name="Wiegand S."/>
            <person name="Jogler M."/>
            <person name="Boedeker C."/>
            <person name="Pinto D."/>
            <person name="Vollmers J."/>
            <person name="Rivas-Marin E."/>
            <person name="Kohn T."/>
            <person name="Peeters S.H."/>
            <person name="Heuer A."/>
            <person name="Rast P."/>
            <person name="Oberbeckmann S."/>
            <person name="Bunk B."/>
            <person name="Jeske O."/>
            <person name="Meyerdierks A."/>
            <person name="Storesund J.E."/>
            <person name="Kallscheuer N."/>
            <person name="Luecker S."/>
            <person name="Lage O.M."/>
            <person name="Pohl T."/>
            <person name="Merkel B.J."/>
            <person name="Hornburger P."/>
            <person name="Mueller R.-W."/>
            <person name="Bruemmer F."/>
            <person name="Labrenz M."/>
            <person name="Spormann A.M."/>
            <person name="Op den Camp H."/>
            <person name="Overmann J."/>
            <person name="Amann R."/>
            <person name="Jetten M.S.M."/>
            <person name="Mascher T."/>
            <person name="Medema M.H."/>
            <person name="Devos D.P."/>
            <person name="Kaster A.-K."/>
            <person name="Ovreas L."/>
            <person name="Rohde M."/>
            <person name="Galperin M.Y."/>
            <person name="Jogler C."/>
        </authorList>
    </citation>
    <scope>NUCLEOTIDE SEQUENCE [LARGE SCALE GENOMIC DNA]</scope>
    <source>
        <strain evidence="2 3">OJF2</strain>
    </source>
</reference>
<organism evidence="2 3">
    <name type="scientific">Aquisphaera giovannonii</name>
    <dbReference type="NCBI Taxonomy" id="406548"/>
    <lineage>
        <taxon>Bacteria</taxon>
        <taxon>Pseudomonadati</taxon>
        <taxon>Planctomycetota</taxon>
        <taxon>Planctomycetia</taxon>
        <taxon>Isosphaerales</taxon>
        <taxon>Isosphaeraceae</taxon>
        <taxon>Aquisphaera</taxon>
    </lineage>
</organism>
<dbReference type="InterPro" id="IPR036465">
    <property type="entry name" value="vWFA_dom_sf"/>
</dbReference>
<evidence type="ECO:0000313" key="2">
    <source>
        <dbReference type="EMBL" id="QEH36063.1"/>
    </source>
</evidence>
<dbReference type="PANTHER" id="PTHR30634">
    <property type="entry name" value="OUTER MEMBRANE LOLAB LIPOPROTEIN INSERTION APPARATUS"/>
    <property type="match status" value="1"/>
</dbReference>
<dbReference type="OrthoDB" id="9789979at2"/>
<dbReference type="RefSeq" id="WP_148595785.1">
    <property type="nucleotide sequence ID" value="NZ_CP042997.1"/>
</dbReference>
<feature type="region of interest" description="Disordered" evidence="1">
    <location>
        <begin position="52"/>
        <end position="75"/>
    </location>
</feature>
<dbReference type="AlphaFoldDB" id="A0A5B9W624"/>
<dbReference type="KEGG" id="agv:OJF2_46210"/>
<dbReference type="InterPro" id="IPR050458">
    <property type="entry name" value="LolB"/>
</dbReference>
<gene>
    <name evidence="2" type="ORF">OJF2_46210</name>
</gene>
<feature type="compositionally biased region" description="Basic and acidic residues" evidence="1">
    <location>
        <begin position="54"/>
        <end position="64"/>
    </location>
</feature>
<accession>A0A5B9W624</accession>
<name>A0A5B9W624_9BACT</name>
<dbReference type="SUPFAM" id="SSF53300">
    <property type="entry name" value="vWA-like"/>
    <property type="match status" value="1"/>
</dbReference>
<protein>
    <submittedName>
        <fullName evidence="2">VWA domain containing CoxE-like protein</fullName>
    </submittedName>
</protein>
<evidence type="ECO:0000313" key="3">
    <source>
        <dbReference type="Proteomes" id="UP000324233"/>
    </source>
</evidence>
<dbReference type="PANTHER" id="PTHR30634:SF16">
    <property type="entry name" value="OUTER-MEMBRANE LIPOPROTEIN LOLB"/>
    <property type="match status" value="1"/>
</dbReference>
<dbReference type="EMBL" id="CP042997">
    <property type="protein sequence ID" value="QEH36063.1"/>
    <property type="molecule type" value="Genomic_DNA"/>
</dbReference>
<keyword evidence="3" id="KW-1185">Reference proteome</keyword>
<sequence length="403" mass="45508">MLNQEQLTRWRLILGKDAQEDMARMSPAGCPLTSEQLEMDEALEAIYAGDSDQELSRDDWEAGKKTGPHSPVKGRSMPKVARWLDQIRNFFPKDVVVLLQQDAIERRGMKELLFEPEILAKVEPSVDLAAAVLELKNLVPEKAKAAARDLVRRVVEELRKRLETRFSQAIRGSIDRSEHSPLRSLPNLDWPRTIRRNLKNYNATVKTIIPEEISFFRRRHRQNEWNVIIAMDQSGSMASSLIYGGIMGAILASMPAVETHVVAFNHQDVVDLTEQCSDPVDLLFGVQLGGAEDYWKATSYCERFMHTPSKTLYILIADLYDTSPNEGRFVKKMEFLLESGLRAVTLLAISDQGQPSFNENLAGKLTRLGMPCFGCTPDRLPDLLAAVLKGQDLQQFAENVRLK</sequence>
<dbReference type="InterPro" id="IPR008912">
    <property type="entry name" value="Uncharacterised_CoxE"/>
</dbReference>
<proteinExistence type="predicted"/>